<protein>
    <submittedName>
        <fullName evidence="1">Uncharacterized protein</fullName>
    </submittedName>
</protein>
<dbReference type="EMBL" id="JBBNAF010000002">
    <property type="protein sequence ID" value="KAK9163185.1"/>
    <property type="molecule type" value="Genomic_DNA"/>
</dbReference>
<evidence type="ECO:0000313" key="1">
    <source>
        <dbReference type="EMBL" id="KAK9163185.1"/>
    </source>
</evidence>
<keyword evidence="2" id="KW-1185">Reference proteome</keyword>
<accession>A0AAP0L4X8</accession>
<reference evidence="1 2" key="1">
    <citation type="submission" date="2024-01" db="EMBL/GenBank/DDBJ databases">
        <title>Genome assemblies of Stephania.</title>
        <authorList>
            <person name="Yang L."/>
        </authorList>
    </citation>
    <scope>NUCLEOTIDE SEQUENCE [LARGE SCALE GENOMIC DNA]</scope>
    <source>
        <strain evidence="1">YNDBR</strain>
        <tissue evidence="1">Leaf</tissue>
    </source>
</reference>
<comment type="caution">
    <text evidence="1">The sequence shown here is derived from an EMBL/GenBank/DDBJ whole genome shotgun (WGS) entry which is preliminary data.</text>
</comment>
<proteinExistence type="predicted"/>
<organism evidence="1 2">
    <name type="scientific">Stephania yunnanensis</name>
    <dbReference type="NCBI Taxonomy" id="152371"/>
    <lineage>
        <taxon>Eukaryota</taxon>
        <taxon>Viridiplantae</taxon>
        <taxon>Streptophyta</taxon>
        <taxon>Embryophyta</taxon>
        <taxon>Tracheophyta</taxon>
        <taxon>Spermatophyta</taxon>
        <taxon>Magnoliopsida</taxon>
        <taxon>Ranunculales</taxon>
        <taxon>Menispermaceae</taxon>
        <taxon>Menispermoideae</taxon>
        <taxon>Cissampelideae</taxon>
        <taxon>Stephania</taxon>
    </lineage>
</organism>
<evidence type="ECO:0000313" key="2">
    <source>
        <dbReference type="Proteomes" id="UP001420932"/>
    </source>
</evidence>
<sequence>MEVRVDYCIVRINWHFSLPYFHQKQNDEYPKLEYAIKYHYPTETIEGGLEAIHGNGLDFDRDGSAIAAKKNDGQPFPLMITIFYRVDLGNIVDLDMDVLPKKTITEEVIERYGKVNSFEDIEDERKRVEIARREIK</sequence>
<dbReference type="Proteomes" id="UP001420932">
    <property type="component" value="Unassembled WGS sequence"/>
</dbReference>
<name>A0AAP0L4X8_9MAGN</name>
<gene>
    <name evidence="1" type="ORF">Syun_004087</name>
</gene>
<dbReference type="AlphaFoldDB" id="A0AAP0L4X8"/>